<keyword evidence="6" id="KW-0472">Membrane</keyword>
<dbReference type="SUPFAM" id="SSF52833">
    <property type="entry name" value="Thioredoxin-like"/>
    <property type="match status" value="1"/>
</dbReference>
<dbReference type="CDD" id="cd02966">
    <property type="entry name" value="TlpA_like_family"/>
    <property type="match status" value="1"/>
</dbReference>
<dbReference type="Pfam" id="PF00578">
    <property type="entry name" value="AhpC-TSA"/>
    <property type="match status" value="1"/>
</dbReference>
<sequence>MEVLGIIIVLIEGILSFFSPCIIPLLPIYLGILSTSDSEEKLFHKSGLFKNTIAFVLGISTTFILLGLSFQSLSSLLAKYQNTITLVGGIIIVIMGLFYMGVLKIPFLNQEKRMHIQTKRMNILSAYLLGFTFSFGWTPCIGPMLASVLMMSITQSFVLIVVYTMGFIIPFMIVALFYNRLLHFLTWIKCNMDKIKLVGGAVLIISGAVMIWGSMNVLNAESIENQTNISEETSAEEGIKAIDFELKDQFGKIHQLSDYKGKIVYLTFWTTWCKNCVAELPILNQLYEEYGFNEDDVAILTIASPNVGREGDEEYIKSFIEQNGYTLPVLMDDGGMIASYYGIQAIPTNFVIKPDGTVLGYIPGRVGEETIRKLIEEVKE</sequence>
<dbReference type="GO" id="GO:0016491">
    <property type="term" value="F:oxidoreductase activity"/>
    <property type="evidence" value="ECO:0007669"/>
    <property type="project" value="InterPro"/>
</dbReference>
<evidence type="ECO:0000256" key="3">
    <source>
        <dbReference type="ARBA" id="ARBA00022475"/>
    </source>
</evidence>
<dbReference type="InterPro" id="IPR003834">
    <property type="entry name" value="Cyt_c_assmbl_TM_dom"/>
</dbReference>
<gene>
    <name evidence="7" type="ORF">GMA64_01725</name>
</gene>
<dbReference type="PANTHER" id="PTHR31272:SF4">
    <property type="entry name" value="CYTOCHROME C-TYPE BIOGENESIS PROTEIN HI_1454-RELATED"/>
    <property type="match status" value="1"/>
</dbReference>
<dbReference type="Gene3D" id="3.40.30.10">
    <property type="entry name" value="Glutaredoxin"/>
    <property type="match status" value="1"/>
</dbReference>
<dbReference type="InterPro" id="IPR051790">
    <property type="entry name" value="Cytochrome_c-biogenesis_DsbD"/>
</dbReference>
<keyword evidence="5" id="KW-1133">Transmembrane helix</keyword>
<organism evidence="7">
    <name type="scientific">Turicibacter sanguinis</name>
    <dbReference type="NCBI Taxonomy" id="154288"/>
    <lineage>
        <taxon>Bacteria</taxon>
        <taxon>Bacillati</taxon>
        <taxon>Bacillota</taxon>
        <taxon>Erysipelotrichia</taxon>
        <taxon>Erysipelotrichales</taxon>
        <taxon>Turicibacteraceae</taxon>
        <taxon>Turicibacter</taxon>
    </lineage>
</organism>
<dbReference type="GO" id="GO:0017004">
    <property type="term" value="P:cytochrome complex assembly"/>
    <property type="evidence" value="ECO:0007669"/>
    <property type="project" value="InterPro"/>
</dbReference>
<evidence type="ECO:0000256" key="4">
    <source>
        <dbReference type="ARBA" id="ARBA00022692"/>
    </source>
</evidence>
<evidence type="ECO:0000256" key="1">
    <source>
        <dbReference type="ARBA" id="ARBA00004651"/>
    </source>
</evidence>
<dbReference type="EMBL" id="WMQV01000002">
    <property type="protein sequence ID" value="MTL93237.1"/>
    <property type="molecule type" value="Genomic_DNA"/>
</dbReference>
<dbReference type="GeneID" id="60058784"/>
<dbReference type="RefSeq" id="WP_129821309.1">
    <property type="nucleotide sequence ID" value="NZ_CAJJOK010000027.1"/>
</dbReference>
<dbReference type="PROSITE" id="PS51352">
    <property type="entry name" value="THIOREDOXIN_2"/>
    <property type="match status" value="1"/>
</dbReference>
<dbReference type="Pfam" id="PF02683">
    <property type="entry name" value="DsbD_TM"/>
    <property type="match status" value="1"/>
</dbReference>
<dbReference type="PANTHER" id="PTHR31272">
    <property type="entry name" value="CYTOCHROME C-TYPE BIOGENESIS PROTEIN HI_1454-RELATED"/>
    <property type="match status" value="1"/>
</dbReference>
<proteinExistence type="inferred from homology"/>
<evidence type="ECO:0000256" key="2">
    <source>
        <dbReference type="ARBA" id="ARBA00006143"/>
    </source>
</evidence>
<accession>A0A6I3NLU5</accession>
<keyword evidence="4" id="KW-0812">Transmembrane</keyword>
<dbReference type="GO" id="GO:0005886">
    <property type="term" value="C:plasma membrane"/>
    <property type="evidence" value="ECO:0007669"/>
    <property type="project" value="UniProtKB-SubCell"/>
</dbReference>
<dbReference type="InterPro" id="IPR013766">
    <property type="entry name" value="Thioredoxin_domain"/>
</dbReference>
<dbReference type="InterPro" id="IPR036249">
    <property type="entry name" value="Thioredoxin-like_sf"/>
</dbReference>
<protein>
    <submittedName>
        <fullName evidence="7">Redoxin domain-containing protein</fullName>
    </submittedName>
</protein>
<dbReference type="AlphaFoldDB" id="A0A6I3NLU5"/>
<evidence type="ECO:0000313" key="7">
    <source>
        <dbReference type="EMBL" id="MTL93237.1"/>
    </source>
</evidence>
<comment type="similarity">
    <text evidence="2">Belongs to the DsbD family.</text>
</comment>
<comment type="caution">
    <text evidence="7">The sequence shown here is derived from an EMBL/GenBank/DDBJ whole genome shotgun (WGS) entry which is preliminary data.</text>
</comment>
<evidence type="ECO:0000256" key="6">
    <source>
        <dbReference type="ARBA" id="ARBA00023136"/>
    </source>
</evidence>
<keyword evidence="3" id="KW-1003">Cell membrane</keyword>
<comment type="subcellular location">
    <subcellularLocation>
        <location evidence="1">Cell membrane</location>
        <topology evidence="1">Multi-pass membrane protein</topology>
    </subcellularLocation>
</comment>
<name>A0A6I3NLU5_9FIRM</name>
<dbReference type="InterPro" id="IPR000866">
    <property type="entry name" value="AhpC/TSA"/>
</dbReference>
<dbReference type="GO" id="GO:0016209">
    <property type="term" value="F:antioxidant activity"/>
    <property type="evidence" value="ECO:0007669"/>
    <property type="project" value="InterPro"/>
</dbReference>
<evidence type="ECO:0000256" key="5">
    <source>
        <dbReference type="ARBA" id="ARBA00022989"/>
    </source>
</evidence>
<reference evidence="7" key="1">
    <citation type="journal article" date="2019" name="Nat. Med.">
        <title>A library of human gut bacterial isolates paired with longitudinal multiomics data enables mechanistic microbiome research.</title>
        <authorList>
            <person name="Poyet M."/>
            <person name="Groussin M."/>
            <person name="Gibbons S.M."/>
            <person name="Avila-Pacheco J."/>
            <person name="Jiang X."/>
            <person name="Kearney S.M."/>
            <person name="Perrotta A.R."/>
            <person name="Berdy B."/>
            <person name="Zhao S."/>
            <person name="Lieberman T.D."/>
            <person name="Swanson P.K."/>
            <person name="Smith M."/>
            <person name="Roesemann S."/>
            <person name="Alexander J.E."/>
            <person name="Rich S.A."/>
            <person name="Livny J."/>
            <person name="Vlamakis H."/>
            <person name="Clish C."/>
            <person name="Bullock K."/>
            <person name="Deik A."/>
            <person name="Scott J."/>
            <person name="Pierce K.A."/>
            <person name="Xavier R.J."/>
            <person name="Alm E.J."/>
        </authorList>
    </citation>
    <scope>NUCLEOTIDE SEQUENCE</scope>
    <source>
        <strain evidence="7">BIOML-A179</strain>
    </source>
</reference>